<accession>A0A9P0JQY4</accession>
<name>A0A9P0JQY4_ACAOB</name>
<dbReference type="Pfam" id="PF08613">
    <property type="entry name" value="Cyclin"/>
    <property type="match status" value="1"/>
</dbReference>
<dbReference type="Gene3D" id="1.10.472.10">
    <property type="entry name" value="Cyclin-like"/>
    <property type="match status" value="1"/>
</dbReference>
<comment type="caution">
    <text evidence="4">The sequence shown here is derived from an EMBL/GenBank/DDBJ whole genome shotgun (WGS) entry which is preliminary data.</text>
</comment>
<feature type="transmembrane region" description="Helical" evidence="3">
    <location>
        <begin position="208"/>
        <end position="236"/>
    </location>
</feature>
<gene>
    <name evidence="4" type="ORF">ACAOBT_LOCUS3203</name>
</gene>
<dbReference type="GO" id="GO:0005634">
    <property type="term" value="C:nucleus"/>
    <property type="evidence" value="ECO:0007669"/>
    <property type="project" value="TreeGrafter"/>
</dbReference>
<dbReference type="OrthoDB" id="244495at2759"/>
<evidence type="ECO:0000256" key="3">
    <source>
        <dbReference type="SAM" id="Phobius"/>
    </source>
</evidence>
<keyword evidence="5" id="KW-1185">Reference proteome</keyword>
<keyword evidence="3" id="KW-0472">Membrane</keyword>
<comment type="similarity">
    <text evidence="1">Belongs to the CNPPD1 family.</text>
</comment>
<keyword evidence="3" id="KW-0812">Transmembrane</keyword>
<sequence length="385" mass="43757">MSKISKKMPEKGCKAIGDHRRYLSRITKTLYYGKLPKNDGLSLPVTELAAELFSEAQKGKSLERLHCHDAAKISRNACVSPCSLVLAILYLERLKACNPEYLDRTAPSDLFLISLMVSSKFLFDDGETDEVIEREWAASGGVTLKYLLKLEKDFLNAIDWEVYVSELNFWRKLTDLETQLAEKQGAIRGHFTYTELEHLAGTIEIHKLLNCLVTFSVIMAATYTAGLLTIVGSVFLAGQIPGTSLYGRKTAEMHNGTLETAASVNINCTFMERMDTIVAQNSTQDAQTVTWDYWNIPIMDWLAKSSKMTVHFPEEITIELFPIYLETSVTNLKRIELEDQIHKATKTRIQDQMESSWHKEWTSTIKFLGGAVFEKMLPYVLYMKY</sequence>
<dbReference type="Proteomes" id="UP001152888">
    <property type="component" value="Unassembled WGS sequence"/>
</dbReference>
<dbReference type="GO" id="GO:0000307">
    <property type="term" value="C:cyclin-dependent protein kinase holoenzyme complex"/>
    <property type="evidence" value="ECO:0007669"/>
    <property type="project" value="TreeGrafter"/>
</dbReference>
<dbReference type="EMBL" id="CAKOFQ010006682">
    <property type="protein sequence ID" value="CAH1959492.1"/>
    <property type="molecule type" value="Genomic_DNA"/>
</dbReference>
<dbReference type="GO" id="GO:0016538">
    <property type="term" value="F:cyclin-dependent protein serine/threonine kinase regulator activity"/>
    <property type="evidence" value="ECO:0007669"/>
    <property type="project" value="TreeGrafter"/>
</dbReference>
<evidence type="ECO:0000313" key="4">
    <source>
        <dbReference type="EMBL" id="CAH1959492.1"/>
    </source>
</evidence>
<dbReference type="AlphaFoldDB" id="A0A9P0JQY4"/>
<organism evidence="4 5">
    <name type="scientific">Acanthoscelides obtectus</name>
    <name type="common">Bean weevil</name>
    <name type="synonym">Bruchus obtectus</name>
    <dbReference type="NCBI Taxonomy" id="200917"/>
    <lineage>
        <taxon>Eukaryota</taxon>
        <taxon>Metazoa</taxon>
        <taxon>Ecdysozoa</taxon>
        <taxon>Arthropoda</taxon>
        <taxon>Hexapoda</taxon>
        <taxon>Insecta</taxon>
        <taxon>Pterygota</taxon>
        <taxon>Neoptera</taxon>
        <taxon>Endopterygota</taxon>
        <taxon>Coleoptera</taxon>
        <taxon>Polyphaga</taxon>
        <taxon>Cucujiformia</taxon>
        <taxon>Chrysomeloidea</taxon>
        <taxon>Chrysomelidae</taxon>
        <taxon>Bruchinae</taxon>
        <taxon>Bruchini</taxon>
        <taxon>Acanthoscelides</taxon>
    </lineage>
</organism>
<dbReference type="PANTHER" id="PTHR15615:SF108">
    <property type="entry name" value="PROTEIN CNPPD1"/>
    <property type="match status" value="1"/>
</dbReference>
<reference evidence="4" key="1">
    <citation type="submission" date="2022-03" db="EMBL/GenBank/DDBJ databases">
        <authorList>
            <person name="Sayadi A."/>
        </authorList>
    </citation>
    <scope>NUCLEOTIDE SEQUENCE</scope>
</reference>
<dbReference type="CDD" id="cd20557">
    <property type="entry name" value="CYCLIN_ScPCL1-like"/>
    <property type="match status" value="1"/>
</dbReference>
<keyword evidence="3" id="KW-1133">Transmembrane helix</keyword>
<dbReference type="GO" id="GO:0019901">
    <property type="term" value="F:protein kinase binding"/>
    <property type="evidence" value="ECO:0007669"/>
    <property type="project" value="InterPro"/>
</dbReference>
<protein>
    <recommendedName>
        <fullName evidence="2">Protein CNPPD1</fullName>
    </recommendedName>
</protein>
<dbReference type="InterPro" id="IPR013922">
    <property type="entry name" value="Cyclin_PHO80-like"/>
</dbReference>
<evidence type="ECO:0000256" key="2">
    <source>
        <dbReference type="ARBA" id="ARBA00040808"/>
    </source>
</evidence>
<proteinExistence type="inferred from homology"/>
<evidence type="ECO:0000313" key="5">
    <source>
        <dbReference type="Proteomes" id="UP001152888"/>
    </source>
</evidence>
<dbReference type="PANTHER" id="PTHR15615">
    <property type="match status" value="1"/>
</dbReference>
<evidence type="ECO:0000256" key="1">
    <source>
        <dbReference type="ARBA" id="ARBA00038508"/>
    </source>
</evidence>